<dbReference type="EMBL" id="BMAW01033295">
    <property type="protein sequence ID" value="GFU29568.1"/>
    <property type="molecule type" value="Genomic_DNA"/>
</dbReference>
<evidence type="ECO:0000313" key="2">
    <source>
        <dbReference type="Proteomes" id="UP000887013"/>
    </source>
</evidence>
<proteinExistence type="predicted"/>
<protein>
    <submittedName>
        <fullName evidence="1">Uncharacterized protein</fullName>
    </submittedName>
</protein>
<reference evidence="1" key="1">
    <citation type="submission" date="2020-08" db="EMBL/GenBank/DDBJ databases">
        <title>Multicomponent nature underlies the extraordinary mechanical properties of spider dragline silk.</title>
        <authorList>
            <person name="Kono N."/>
            <person name="Nakamura H."/>
            <person name="Mori M."/>
            <person name="Yoshida Y."/>
            <person name="Ohtoshi R."/>
            <person name="Malay A.D."/>
            <person name="Moran D.A.P."/>
            <person name="Tomita M."/>
            <person name="Numata K."/>
            <person name="Arakawa K."/>
        </authorList>
    </citation>
    <scope>NUCLEOTIDE SEQUENCE</scope>
</reference>
<sequence>MNGQLYGNALTFMNGQARRIALRKEQACGYVLMNGEVFGNVLTLMIDQALRDVFRNRQACGIVLEEESANGIILMNGHACVKIILSLSNK</sequence>
<organism evidence="1 2">
    <name type="scientific">Nephila pilipes</name>
    <name type="common">Giant wood spider</name>
    <name type="synonym">Nephila maculata</name>
    <dbReference type="NCBI Taxonomy" id="299642"/>
    <lineage>
        <taxon>Eukaryota</taxon>
        <taxon>Metazoa</taxon>
        <taxon>Ecdysozoa</taxon>
        <taxon>Arthropoda</taxon>
        <taxon>Chelicerata</taxon>
        <taxon>Arachnida</taxon>
        <taxon>Araneae</taxon>
        <taxon>Araneomorphae</taxon>
        <taxon>Entelegynae</taxon>
        <taxon>Araneoidea</taxon>
        <taxon>Nephilidae</taxon>
        <taxon>Nephila</taxon>
    </lineage>
</organism>
<dbReference type="Proteomes" id="UP000887013">
    <property type="component" value="Unassembled WGS sequence"/>
</dbReference>
<gene>
    <name evidence="1" type="ORF">NPIL_511641</name>
</gene>
<keyword evidence="2" id="KW-1185">Reference proteome</keyword>
<accession>A0A8X6QP96</accession>
<comment type="caution">
    <text evidence="1">The sequence shown here is derived from an EMBL/GenBank/DDBJ whole genome shotgun (WGS) entry which is preliminary data.</text>
</comment>
<evidence type="ECO:0000313" key="1">
    <source>
        <dbReference type="EMBL" id="GFU29568.1"/>
    </source>
</evidence>
<name>A0A8X6QP96_NEPPI</name>
<dbReference type="AlphaFoldDB" id="A0A8X6QP96"/>